<dbReference type="Proteomes" id="UP000254589">
    <property type="component" value="Unassembled WGS sequence"/>
</dbReference>
<accession>A0AAJ5D004</accession>
<dbReference type="InterPro" id="IPR013783">
    <property type="entry name" value="Ig-like_fold"/>
</dbReference>
<name>A0AAJ5D004_PANPU</name>
<dbReference type="AlphaFoldDB" id="A0AAJ5D004"/>
<organism evidence="2 3">
    <name type="scientific">Pandoraea pulmonicola</name>
    <dbReference type="NCBI Taxonomy" id="93221"/>
    <lineage>
        <taxon>Bacteria</taxon>
        <taxon>Pseudomonadati</taxon>
        <taxon>Pseudomonadota</taxon>
        <taxon>Betaproteobacteria</taxon>
        <taxon>Burkholderiales</taxon>
        <taxon>Burkholderiaceae</taxon>
        <taxon>Pandoraea</taxon>
    </lineage>
</organism>
<feature type="chain" id="PRO_5042474489" evidence="1">
    <location>
        <begin position="24"/>
        <end position="257"/>
    </location>
</feature>
<reference evidence="2 3" key="1">
    <citation type="submission" date="2018-06" db="EMBL/GenBank/DDBJ databases">
        <authorList>
            <consortium name="Pathogen Informatics"/>
            <person name="Doyle S."/>
        </authorList>
    </citation>
    <scope>NUCLEOTIDE SEQUENCE [LARGE SCALE GENOMIC DNA]</scope>
    <source>
        <strain evidence="2 3">NCTC13159</strain>
    </source>
</reference>
<dbReference type="SUPFAM" id="SSF49354">
    <property type="entry name" value="PapD-like"/>
    <property type="match status" value="1"/>
</dbReference>
<dbReference type="RefSeq" id="WP_039408637.1">
    <property type="nucleotide sequence ID" value="NZ_CP010310.2"/>
</dbReference>
<evidence type="ECO:0000313" key="3">
    <source>
        <dbReference type="Proteomes" id="UP000254589"/>
    </source>
</evidence>
<gene>
    <name evidence="2" type="primary">matC</name>
    <name evidence="2" type="ORF">NCTC13159_01511</name>
</gene>
<evidence type="ECO:0000313" key="2">
    <source>
        <dbReference type="EMBL" id="SUA90035.1"/>
    </source>
</evidence>
<protein>
    <submittedName>
        <fullName evidence="2">Fimbrial protein TcfA</fullName>
    </submittedName>
</protein>
<dbReference type="InterPro" id="IPR008962">
    <property type="entry name" value="PapD-like_sf"/>
</dbReference>
<sequence length="257" mass="28024">MKTRLLISTLVGLLLGMPVCANAAAPAINIGTMFDYLGGGNSSVLKQIRNTGDATAFVRVEVVEIQIKGDGTQVEVPIDPALLSKPDGQGLVASPARLIVPANGMQAVRLLYRGNRDSERYYRVRFVPVVPKAKDDFVLNNDEIKKYEDSLSAGLNVLTGFGAMVIVRPAEERYATSVKKEGKGYVVENNGNTIIAVESYRTCKGPGIECEQPTTYHVRPGKDKTLTCDQGMVCEFDLLEGKTRTRKRIISENVETV</sequence>
<proteinExistence type="predicted"/>
<dbReference type="Gene3D" id="2.60.40.10">
    <property type="entry name" value="Immunoglobulins"/>
    <property type="match status" value="1"/>
</dbReference>
<evidence type="ECO:0000256" key="1">
    <source>
        <dbReference type="SAM" id="SignalP"/>
    </source>
</evidence>
<feature type="signal peptide" evidence="1">
    <location>
        <begin position="1"/>
        <end position="23"/>
    </location>
</feature>
<comment type="caution">
    <text evidence="2">The sequence shown here is derived from an EMBL/GenBank/DDBJ whole genome shotgun (WGS) entry which is preliminary data.</text>
</comment>
<dbReference type="EMBL" id="UGSJ01000001">
    <property type="protein sequence ID" value="SUA90035.1"/>
    <property type="molecule type" value="Genomic_DNA"/>
</dbReference>
<keyword evidence="1" id="KW-0732">Signal</keyword>